<keyword evidence="11 13" id="KW-0496">Mitochondrion</keyword>
<evidence type="ECO:0000256" key="1">
    <source>
        <dbReference type="ARBA" id="ARBA00002959"/>
    </source>
</evidence>
<dbReference type="AlphaFoldDB" id="A0A915C7Q9"/>
<protein>
    <recommendedName>
        <fullName evidence="13">Mitochondrial import inner membrane translocase subunit TIM50</fullName>
    </recommendedName>
</protein>
<dbReference type="FunFam" id="3.40.50.1000:FF:000019">
    <property type="entry name" value="Mitochondrial import inner membrane translocase subunit TIM50"/>
    <property type="match status" value="1"/>
</dbReference>
<evidence type="ECO:0000256" key="8">
    <source>
        <dbReference type="ARBA" id="ARBA00022946"/>
    </source>
</evidence>
<comment type="function">
    <text evidence="1 13">Essential component of the TIM23 complex, a complex that mediates the translocation of transit peptide-containing proteins across the mitochondrial inner membrane.</text>
</comment>
<evidence type="ECO:0000256" key="5">
    <source>
        <dbReference type="ARBA" id="ARBA00022692"/>
    </source>
</evidence>
<dbReference type="PANTHER" id="PTHR12210">
    <property type="entry name" value="DULLARD PROTEIN PHOSPHATASE"/>
    <property type="match status" value="1"/>
</dbReference>
<evidence type="ECO:0000256" key="10">
    <source>
        <dbReference type="ARBA" id="ARBA00023010"/>
    </source>
</evidence>
<evidence type="ECO:0000313" key="17">
    <source>
        <dbReference type="WBParaSite" id="PgR096_g009_t04"/>
    </source>
</evidence>
<feature type="transmembrane region" description="Helical" evidence="13">
    <location>
        <begin position="228"/>
        <end position="249"/>
    </location>
</feature>
<keyword evidence="7 13" id="KW-0653">Protein transport</keyword>
<organism evidence="15 18">
    <name type="scientific">Parascaris univalens</name>
    <name type="common">Nematode worm</name>
    <dbReference type="NCBI Taxonomy" id="6257"/>
    <lineage>
        <taxon>Eukaryota</taxon>
        <taxon>Metazoa</taxon>
        <taxon>Ecdysozoa</taxon>
        <taxon>Nematoda</taxon>
        <taxon>Chromadorea</taxon>
        <taxon>Rhabditida</taxon>
        <taxon>Spirurina</taxon>
        <taxon>Ascaridomorpha</taxon>
        <taxon>Ascaridoidea</taxon>
        <taxon>Ascarididae</taxon>
        <taxon>Parascaris</taxon>
    </lineage>
</organism>
<dbReference type="InterPro" id="IPR023214">
    <property type="entry name" value="HAD_sf"/>
</dbReference>
<dbReference type="GO" id="GO:0005744">
    <property type="term" value="C:TIM23 mitochondrial import inner membrane translocase complex"/>
    <property type="evidence" value="ECO:0007669"/>
    <property type="project" value="UniProtKB-UniRule"/>
</dbReference>
<proteinExistence type="inferred from homology"/>
<feature type="domain" description="FCP1 homology" evidence="14">
    <location>
        <begin position="303"/>
        <end position="447"/>
    </location>
</feature>
<dbReference type="WBParaSite" id="PgR096_g009_t04">
    <property type="protein sequence ID" value="PgR096_g009_t04"/>
    <property type="gene ID" value="PgR096_g009"/>
</dbReference>
<keyword evidence="12 13" id="KW-0472">Membrane</keyword>
<feature type="transmembrane region" description="Helical" evidence="13">
    <location>
        <begin position="20"/>
        <end position="40"/>
    </location>
</feature>
<evidence type="ECO:0000256" key="12">
    <source>
        <dbReference type="ARBA" id="ARBA00023136"/>
    </source>
</evidence>
<comment type="caution">
    <text evidence="13">Lacks conserved residue(s) required for the propagation of feature annotation.</text>
</comment>
<comment type="similarity">
    <text evidence="3 13">Belongs to the TIM50 family.</text>
</comment>
<sequence length="512" mass="59543">MGSNQMREKNSNWTQHHDRKIQSAFIVIYLYGIVEILMSLRSLPITVIRSTQSMLLSRRWICSRLAAIAQQRLFISDYASSKPPFRSGLFDSNVTSPFEDPSRIQKKRPLAVRTIRNAKLGDELETPHRRIALAESEPVKRAVNRLTGENIKRIEASSHIKQDAGETTESSDVDMNENTVALGGSTTTTLSAYRRFWKKFHQTMGTEVDENASYEERRRQKMARNTKLGTIFLLASSCVGFVWFCFYYGRAKRDSEGNVIKDDFSGSFFAPFYRIVNSLKLWKDYVVEPSREVLLPDPLPAPYLQPKYTLVIEMKNILIAPEWTYKTGHRFVKRPALDYFLDIVGYPNFEVVIYTCESSMSAPQVIESFDPKQRIMYKLYRDCTKYMNGHHVKDLSRLNRDLSKVIYIDYDPKSFQLNPENVLRVPKWEGDMNDTSLVDLAELLKTIHLSDVDDVRPTLQYYSQFDDPAKEFRRRAMYLAQQEQAMKEQLGEQEHSILKRYSGRLFGYRRHA</sequence>
<dbReference type="WBParaSite" id="PgR096_g009_t05">
    <property type="protein sequence ID" value="PgR096_g009_t05"/>
    <property type="gene ID" value="PgR096_g009"/>
</dbReference>
<keyword evidence="4 13" id="KW-0813">Transport</keyword>
<evidence type="ECO:0000259" key="14">
    <source>
        <dbReference type="PROSITE" id="PS50969"/>
    </source>
</evidence>
<keyword evidence="6" id="KW-0999">Mitochondrion inner membrane</keyword>
<evidence type="ECO:0000313" key="16">
    <source>
        <dbReference type="WBParaSite" id="PgR096_g009_t03"/>
    </source>
</evidence>
<dbReference type="GO" id="GO:0015031">
    <property type="term" value="P:protein transport"/>
    <property type="evidence" value="ECO:0007669"/>
    <property type="project" value="UniProtKB-KW"/>
</dbReference>
<evidence type="ECO:0000256" key="13">
    <source>
        <dbReference type="RuleBase" id="RU365079"/>
    </source>
</evidence>
<dbReference type="WBParaSite" id="PgR096_g009_t06">
    <property type="protein sequence ID" value="PgR096_g009_t06"/>
    <property type="gene ID" value="PgR096_g009"/>
</dbReference>
<reference evidence="16 17" key="1">
    <citation type="submission" date="2022-11" db="UniProtKB">
        <authorList>
            <consortium name="WormBaseParasite"/>
        </authorList>
    </citation>
    <scope>IDENTIFICATION</scope>
</reference>
<evidence type="ECO:0000256" key="9">
    <source>
        <dbReference type="ARBA" id="ARBA00022989"/>
    </source>
</evidence>
<evidence type="ECO:0000256" key="4">
    <source>
        <dbReference type="ARBA" id="ARBA00022448"/>
    </source>
</evidence>
<dbReference type="InterPro" id="IPR004274">
    <property type="entry name" value="FCP1_dom"/>
</dbReference>
<comment type="subcellular location">
    <subcellularLocation>
        <location evidence="2 13">Mitochondrion inner membrane</location>
        <topology evidence="2 13">Single-pass membrane protein</topology>
    </subcellularLocation>
</comment>
<dbReference type="Pfam" id="PF03031">
    <property type="entry name" value="NIF"/>
    <property type="match status" value="1"/>
</dbReference>
<dbReference type="CDD" id="cd07521">
    <property type="entry name" value="HAD_FCP1-like"/>
    <property type="match status" value="1"/>
</dbReference>
<dbReference type="SUPFAM" id="SSF56784">
    <property type="entry name" value="HAD-like"/>
    <property type="match status" value="1"/>
</dbReference>
<dbReference type="SMART" id="SM00577">
    <property type="entry name" value="CPDc"/>
    <property type="match status" value="1"/>
</dbReference>
<evidence type="ECO:0000256" key="3">
    <source>
        <dbReference type="ARBA" id="ARBA00006344"/>
    </source>
</evidence>
<evidence type="ECO:0000256" key="11">
    <source>
        <dbReference type="ARBA" id="ARBA00023128"/>
    </source>
</evidence>
<keyword evidence="15" id="KW-1185">Reference proteome</keyword>
<evidence type="ECO:0000256" key="2">
    <source>
        <dbReference type="ARBA" id="ARBA00004434"/>
    </source>
</evidence>
<evidence type="ECO:0000256" key="7">
    <source>
        <dbReference type="ARBA" id="ARBA00022927"/>
    </source>
</evidence>
<dbReference type="Proteomes" id="UP000887569">
    <property type="component" value="Unplaced"/>
</dbReference>
<dbReference type="InterPro" id="IPR036412">
    <property type="entry name" value="HAD-like_sf"/>
</dbReference>
<evidence type="ECO:0000256" key="6">
    <source>
        <dbReference type="ARBA" id="ARBA00022792"/>
    </source>
</evidence>
<keyword evidence="9 13" id="KW-1133">Transmembrane helix</keyword>
<keyword evidence="8 13" id="KW-0809">Transit peptide</keyword>
<evidence type="ECO:0000313" key="18">
    <source>
        <dbReference type="WBParaSite" id="PgR096_g009_t06"/>
    </source>
</evidence>
<dbReference type="PROSITE" id="PS50969">
    <property type="entry name" value="FCP1"/>
    <property type="match status" value="1"/>
</dbReference>
<comment type="subunit">
    <text evidence="13">Component of the TIM23 complex.</text>
</comment>
<evidence type="ECO:0000313" key="15">
    <source>
        <dbReference type="Proteomes" id="UP000887569"/>
    </source>
</evidence>
<name>A0A915C7Q9_PARUN</name>
<dbReference type="Gene3D" id="3.40.50.1000">
    <property type="entry name" value="HAD superfamily/HAD-like"/>
    <property type="match status" value="1"/>
</dbReference>
<dbReference type="WBParaSite" id="PgR096_g009_t03">
    <property type="protein sequence ID" value="PgR096_g009_t03"/>
    <property type="gene ID" value="PgR096_g009"/>
</dbReference>
<keyword evidence="10 13" id="KW-0811">Translocation</keyword>
<keyword evidence="5 13" id="KW-0812">Transmembrane</keyword>
<dbReference type="InterPro" id="IPR050365">
    <property type="entry name" value="TIM50"/>
</dbReference>
<accession>A0A915C7Q9</accession>